<feature type="region of interest" description="Disordered" evidence="1">
    <location>
        <begin position="1"/>
        <end position="24"/>
    </location>
</feature>
<organism evidence="3 4">
    <name type="scientific">Phakopsora pachyrhizi</name>
    <name type="common">Asian soybean rust disease fungus</name>
    <dbReference type="NCBI Taxonomy" id="170000"/>
    <lineage>
        <taxon>Eukaryota</taxon>
        <taxon>Fungi</taxon>
        <taxon>Dikarya</taxon>
        <taxon>Basidiomycota</taxon>
        <taxon>Pucciniomycotina</taxon>
        <taxon>Pucciniomycetes</taxon>
        <taxon>Pucciniales</taxon>
        <taxon>Phakopsoraceae</taxon>
        <taxon>Phakopsora</taxon>
    </lineage>
</organism>
<reference evidence="3" key="1">
    <citation type="submission" date="2022-06" db="EMBL/GenBank/DDBJ databases">
        <authorList>
            <consortium name="SYNGENTA / RWTH Aachen University"/>
        </authorList>
    </citation>
    <scope>NUCLEOTIDE SEQUENCE</scope>
</reference>
<feature type="compositionally biased region" description="Low complexity" evidence="1">
    <location>
        <begin position="15"/>
        <end position="24"/>
    </location>
</feature>
<dbReference type="Pfam" id="PF12146">
    <property type="entry name" value="Hydrolase_4"/>
    <property type="match status" value="1"/>
</dbReference>
<evidence type="ECO:0000259" key="2">
    <source>
        <dbReference type="Pfam" id="PF12146"/>
    </source>
</evidence>
<dbReference type="AlphaFoldDB" id="A0AAV0BJP5"/>
<name>A0AAV0BJP5_PHAPC</name>
<dbReference type="InterPro" id="IPR022742">
    <property type="entry name" value="Hydrolase_4"/>
</dbReference>
<dbReference type="EMBL" id="CALTRL010005871">
    <property type="protein sequence ID" value="CAH7687441.1"/>
    <property type="molecule type" value="Genomic_DNA"/>
</dbReference>
<comment type="caution">
    <text evidence="3">The sequence shown here is derived from an EMBL/GenBank/DDBJ whole genome shotgun (WGS) entry which is preliminary data.</text>
</comment>
<dbReference type="SUPFAM" id="SSF53474">
    <property type="entry name" value="alpha/beta-Hydrolases"/>
    <property type="match status" value="1"/>
</dbReference>
<evidence type="ECO:0000256" key="1">
    <source>
        <dbReference type="SAM" id="MobiDB-lite"/>
    </source>
</evidence>
<dbReference type="Proteomes" id="UP001153365">
    <property type="component" value="Unassembled WGS sequence"/>
</dbReference>
<evidence type="ECO:0000313" key="4">
    <source>
        <dbReference type="Proteomes" id="UP001153365"/>
    </source>
</evidence>
<evidence type="ECO:0000313" key="3">
    <source>
        <dbReference type="EMBL" id="CAH7687441.1"/>
    </source>
</evidence>
<protein>
    <submittedName>
        <fullName evidence="3">Acylglycerol lipase</fullName>
    </submittedName>
</protein>
<sequence length="340" mass="38210">MQTKPEVELDQTINSSSSHTSFKSLTENDKVDDDELLIRDGTDHRCLDEWIDGPDKKPFFVRRWIPKGKVLSKLIFLHGFMEHVARYDHVFSLHAKNGIEVFSFDQRGFGRTAARTKSQGRTSWSQALEDLNFFIVNEADPKISFGEEVIKVFLMGHSMGGGLAFAYSTRQPSPIGLGLITGGLILSSPLIQQASNVATNGTIIRLGSFIGAVLPKLPIRVGVSPEDICRDKFIQEKYEHDPLCAPIGTFKGVADMILGGKRLISEDFKNYPKNLKLLAVHGSGDKVTSHDATKELIRKTEADEKQFKSFDGYYHEMHNEPDELKLVEINFIIDWIKLRS</sequence>
<dbReference type="InterPro" id="IPR051044">
    <property type="entry name" value="MAG_DAG_Lipase"/>
</dbReference>
<keyword evidence="4" id="KW-1185">Reference proteome</keyword>
<dbReference type="PANTHER" id="PTHR11614">
    <property type="entry name" value="PHOSPHOLIPASE-RELATED"/>
    <property type="match status" value="1"/>
</dbReference>
<dbReference type="InterPro" id="IPR029058">
    <property type="entry name" value="AB_hydrolase_fold"/>
</dbReference>
<accession>A0AAV0BJP5</accession>
<dbReference type="Gene3D" id="3.40.50.1820">
    <property type="entry name" value="alpha/beta hydrolase"/>
    <property type="match status" value="1"/>
</dbReference>
<proteinExistence type="predicted"/>
<gene>
    <name evidence="3" type="ORF">PPACK8108_LOCUS22219</name>
</gene>
<feature type="domain" description="Serine aminopeptidase S33" evidence="2">
    <location>
        <begin position="73"/>
        <end position="322"/>
    </location>
</feature>